<gene>
    <name evidence="2" type="ORF">CYCCA115_LOCUS12963</name>
</gene>
<dbReference type="Gene3D" id="3.80.10.10">
    <property type="entry name" value="Ribonuclease Inhibitor"/>
    <property type="match status" value="1"/>
</dbReference>
<evidence type="ECO:0000313" key="3">
    <source>
        <dbReference type="Proteomes" id="UP001295423"/>
    </source>
</evidence>
<protein>
    <submittedName>
        <fullName evidence="2">Uncharacterized protein</fullName>
    </submittedName>
</protein>
<dbReference type="GO" id="GO:0005737">
    <property type="term" value="C:cytoplasm"/>
    <property type="evidence" value="ECO:0007669"/>
    <property type="project" value="TreeGrafter"/>
</dbReference>
<evidence type="ECO:0000256" key="1">
    <source>
        <dbReference type="SAM" id="MobiDB-lite"/>
    </source>
</evidence>
<keyword evidence="3" id="KW-1185">Reference proteome</keyword>
<accession>A0AAD2FSH9</accession>
<evidence type="ECO:0000313" key="2">
    <source>
        <dbReference type="EMBL" id="CAJ1951216.1"/>
    </source>
</evidence>
<dbReference type="PANTHER" id="PTHR45690:SF4">
    <property type="entry name" value="NACHT, LRR AND PYD DOMAINS-CONTAINING PROTEIN 10"/>
    <property type="match status" value="1"/>
</dbReference>
<dbReference type="InterPro" id="IPR050637">
    <property type="entry name" value="NLRP_innate_immun_reg"/>
</dbReference>
<dbReference type="SUPFAM" id="SSF52047">
    <property type="entry name" value="RNI-like"/>
    <property type="match status" value="1"/>
</dbReference>
<organism evidence="2 3">
    <name type="scientific">Cylindrotheca closterium</name>
    <dbReference type="NCBI Taxonomy" id="2856"/>
    <lineage>
        <taxon>Eukaryota</taxon>
        <taxon>Sar</taxon>
        <taxon>Stramenopiles</taxon>
        <taxon>Ochrophyta</taxon>
        <taxon>Bacillariophyta</taxon>
        <taxon>Bacillariophyceae</taxon>
        <taxon>Bacillariophycidae</taxon>
        <taxon>Bacillariales</taxon>
        <taxon>Bacillariaceae</taxon>
        <taxon>Cylindrotheca</taxon>
    </lineage>
</organism>
<name>A0AAD2FSH9_9STRA</name>
<comment type="caution">
    <text evidence="2">The sequence shown here is derived from an EMBL/GenBank/DDBJ whole genome shotgun (WGS) entry which is preliminary data.</text>
</comment>
<dbReference type="EMBL" id="CAKOGP040001781">
    <property type="protein sequence ID" value="CAJ1951216.1"/>
    <property type="molecule type" value="Genomic_DNA"/>
</dbReference>
<sequence length="502" mass="55231">MCFPTDSRSSTKKDAAKTGTCPTSSSSATAAASSSSSSTHASVRTTQTRQQQRQTSGPTFTASNTLIVKRSRWTHDPSSILESAQKNDQITSLHFIGLQFSEASILRLIQLLESPRNSENDNNDTCSSGWNCIFFSNCRFPNPSIGRSSPVTTTTATTTTNSNNSSSNRWRRSNYQLPSKSTPCQQLARVLAQTQMEKLIIHESVHLTSALLMVVEDSGMTLKNTKGLTIQQRHGLTNAQCQALGKLVACSKGLKELSLRGTPIPSGALLAPGLAISYHLETLILGDSYLSKQSLNDLVLAAPDRKAIQYGLVNNSLATSIQATKRLLNTPRSNLSALDLSNLHLNDNHVEILAPLLTDPNSKLQQLNLSFNRIGDRGLAIFCQHLPKMHKLSKVSLNPNPWKDGKMLCDAMKQNTSIEYLDSLLFLPEAKMLRYYTTINRGGRRLMQEQRKTGGEGLPLGLWANLLERAGKVQYFVQDQEQAKANSIYYLLSNGPVFFDQP</sequence>
<feature type="compositionally biased region" description="Low complexity" evidence="1">
    <location>
        <begin position="23"/>
        <end position="55"/>
    </location>
</feature>
<feature type="region of interest" description="Disordered" evidence="1">
    <location>
        <begin position="1"/>
        <end position="63"/>
    </location>
</feature>
<feature type="region of interest" description="Disordered" evidence="1">
    <location>
        <begin position="145"/>
        <end position="179"/>
    </location>
</feature>
<feature type="compositionally biased region" description="Low complexity" evidence="1">
    <location>
        <begin position="147"/>
        <end position="168"/>
    </location>
</feature>
<dbReference type="AlphaFoldDB" id="A0AAD2FSH9"/>
<proteinExistence type="predicted"/>
<dbReference type="Proteomes" id="UP001295423">
    <property type="component" value="Unassembled WGS sequence"/>
</dbReference>
<reference evidence="2" key="1">
    <citation type="submission" date="2023-08" db="EMBL/GenBank/DDBJ databases">
        <authorList>
            <person name="Audoor S."/>
            <person name="Bilcke G."/>
        </authorList>
    </citation>
    <scope>NUCLEOTIDE SEQUENCE</scope>
</reference>
<dbReference type="PANTHER" id="PTHR45690">
    <property type="entry name" value="NACHT, LRR AND PYD DOMAINS-CONTAINING PROTEIN 12"/>
    <property type="match status" value="1"/>
</dbReference>
<dbReference type="InterPro" id="IPR032675">
    <property type="entry name" value="LRR_dom_sf"/>
</dbReference>